<dbReference type="EMBL" id="CM023478">
    <property type="protein sequence ID" value="KAH7934075.1"/>
    <property type="molecule type" value="Genomic_DNA"/>
</dbReference>
<accession>A0ACB8C5J2</accession>
<protein>
    <submittedName>
        <fullName evidence="1">Uncharacterized protein</fullName>
    </submittedName>
</protein>
<evidence type="ECO:0000313" key="1">
    <source>
        <dbReference type="EMBL" id="KAH7934075.1"/>
    </source>
</evidence>
<reference evidence="1" key="1">
    <citation type="submission" date="2020-05" db="EMBL/GenBank/DDBJ databases">
        <title>Large-scale comparative analyses of tick genomes elucidate their genetic diversity and vector capacities.</title>
        <authorList>
            <person name="Jia N."/>
            <person name="Wang J."/>
            <person name="Shi W."/>
            <person name="Du L."/>
            <person name="Sun Y."/>
            <person name="Zhan W."/>
            <person name="Jiang J."/>
            <person name="Wang Q."/>
            <person name="Zhang B."/>
            <person name="Ji P."/>
            <person name="Sakyi L.B."/>
            <person name="Cui X."/>
            <person name="Yuan T."/>
            <person name="Jiang B."/>
            <person name="Yang W."/>
            <person name="Lam T.T.-Y."/>
            <person name="Chang Q."/>
            <person name="Ding S."/>
            <person name="Wang X."/>
            <person name="Zhu J."/>
            <person name="Ruan X."/>
            <person name="Zhao L."/>
            <person name="Wei J."/>
            <person name="Que T."/>
            <person name="Du C."/>
            <person name="Cheng J."/>
            <person name="Dai P."/>
            <person name="Han X."/>
            <person name="Huang E."/>
            <person name="Gao Y."/>
            <person name="Liu J."/>
            <person name="Shao H."/>
            <person name="Ye R."/>
            <person name="Li L."/>
            <person name="Wei W."/>
            <person name="Wang X."/>
            <person name="Wang C."/>
            <person name="Yang T."/>
            <person name="Huo Q."/>
            <person name="Li W."/>
            <person name="Guo W."/>
            <person name="Chen H."/>
            <person name="Zhou L."/>
            <person name="Ni X."/>
            <person name="Tian J."/>
            <person name="Zhou Y."/>
            <person name="Sheng Y."/>
            <person name="Liu T."/>
            <person name="Pan Y."/>
            <person name="Xia L."/>
            <person name="Li J."/>
            <person name="Zhao F."/>
            <person name="Cao W."/>
        </authorList>
    </citation>
    <scope>NUCLEOTIDE SEQUENCE</scope>
    <source>
        <strain evidence="1">Dsil-2018</strain>
    </source>
</reference>
<evidence type="ECO:0000313" key="2">
    <source>
        <dbReference type="Proteomes" id="UP000821865"/>
    </source>
</evidence>
<name>A0ACB8C5J2_DERSI</name>
<sequence length="97" mass="11168">MSGRLASIKRLAFLSPKSFRYLLIVPFSVDFGDVKVHKEWLSLLVKDKAVPRLFLHQDGLTDVECEILMHETPSTAARDFTFVTVIRIVKMDNRQAY</sequence>
<gene>
    <name evidence="1" type="ORF">HPB49_021160</name>
</gene>
<dbReference type="Proteomes" id="UP000821865">
    <property type="component" value="Chromosome 9"/>
</dbReference>
<proteinExistence type="predicted"/>
<keyword evidence="2" id="KW-1185">Reference proteome</keyword>
<comment type="caution">
    <text evidence="1">The sequence shown here is derived from an EMBL/GenBank/DDBJ whole genome shotgun (WGS) entry which is preliminary data.</text>
</comment>
<organism evidence="1 2">
    <name type="scientific">Dermacentor silvarum</name>
    <name type="common">Tick</name>
    <dbReference type="NCBI Taxonomy" id="543639"/>
    <lineage>
        <taxon>Eukaryota</taxon>
        <taxon>Metazoa</taxon>
        <taxon>Ecdysozoa</taxon>
        <taxon>Arthropoda</taxon>
        <taxon>Chelicerata</taxon>
        <taxon>Arachnida</taxon>
        <taxon>Acari</taxon>
        <taxon>Parasitiformes</taxon>
        <taxon>Ixodida</taxon>
        <taxon>Ixodoidea</taxon>
        <taxon>Ixodidae</taxon>
        <taxon>Rhipicephalinae</taxon>
        <taxon>Dermacentor</taxon>
    </lineage>
</organism>